<keyword evidence="2" id="KW-0645">Protease</keyword>
<dbReference type="Proteomes" id="UP000242367">
    <property type="component" value="Unassembled WGS sequence"/>
</dbReference>
<dbReference type="EC" id="3.4.21.88" evidence="6"/>
<dbReference type="GO" id="GO:0012505">
    <property type="term" value="C:endomembrane system"/>
    <property type="evidence" value="ECO:0007669"/>
    <property type="project" value="UniProtKB-SubCell"/>
</dbReference>
<keyword evidence="7" id="KW-1185">Reference proteome</keyword>
<dbReference type="EMBL" id="MTBP01000002">
    <property type="protein sequence ID" value="POM24739.1"/>
    <property type="molecule type" value="Genomic_DNA"/>
</dbReference>
<dbReference type="GO" id="GO:0006465">
    <property type="term" value="P:signal peptide processing"/>
    <property type="evidence" value="ECO:0007669"/>
    <property type="project" value="InterPro"/>
</dbReference>
<evidence type="ECO:0000256" key="2">
    <source>
        <dbReference type="ARBA" id="ARBA00022670"/>
    </source>
</evidence>
<reference evidence="6 7" key="1">
    <citation type="journal article" date="2017" name="Chemistry">
        <title>Isolation, Biosynthesis and Chemical Modifications of Rubterolones A-F: Rare Tropolone Alkaloids from Actinomadura sp. 5-2.</title>
        <authorList>
            <person name="Guo H."/>
            <person name="Benndorf R."/>
            <person name="Leichnitz D."/>
            <person name="Klassen J.L."/>
            <person name="Vollmers J."/>
            <person name="Gorls H."/>
            <person name="Steinacker M."/>
            <person name="Weigel C."/>
            <person name="Dahse H.M."/>
            <person name="Kaster A.K."/>
            <person name="de Beer Z.W."/>
            <person name="Poulsen M."/>
            <person name="Beemelmanns C."/>
        </authorList>
    </citation>
    <scope>NUCLEOTIDE SEQUENCE [LARGE SCALE GENOMIC DNA]</scope>
    <source>
        <strain evidence="6 7">5-2</strain>
    </source>
</reference>
<protein>
    <submittedName>
        <fullName evidence="6">LexA repressor</fullName>
        <ecNumber evidence="6">3.4.21.88</ecNumber>
    </submittedName>
</protein>
<proteinExistence type="predicted"/>
<feature type="domain" description="Peptidase S24/S26A/S26B/S26C" evidence="5">
    <location>
        <begin position="9"/>
        <end position="80"/>
    </location>
</feature>
<name>A0A2P4UI41_9ACTN</name>
<accession>A0A2P4UI41</accession>
<comment type="caution">
    <text evidence="6">The sequence shown here is derived from an EMBL/GenBank/DDBJ whole genome shotgun (WGS) entry which is preliminary data.</text>
</comment>
<dbReference type="InterPro" id="IPR015927">
    <property type="entry name" value="Peptidase_S24_S26A/B/C"/>
</dbReference>
<dbReference type="AlphaFoldDB" id="A0A2P4UI41"/>
<dbReference type="Pfam" id="PF00717">
    <property type="entry name" value="Peptidase_S24"/>
    <property type="match status" value="1"/>
</dbReference>
<dbReference type="CDD" id="cd06530">
    <property type="entry name" value="S26_SPase_I"/>
    <property type="match status" value="1"/>
</dbReference>
<evidence type="ECO:0000259" key="5">
    <source>
        <dbReference type="Pfam" id="PF00717"/>
    </source>
</evidence>
<sequence length="118" mass="13072">MDWAKIIKGRALIRAEVTGASMLPALRPGDRLVVLSGGDVAAGDLVVARRPDDPETVIVKRATFRDGDGWWLESDNQDAPGRRDSWDFGAVPDGRVLGRAVARYRPLRRVGLLRRARR</sequence>
<dbReference type="SUPFAM" id="SSF51306">
    <property type="entry name" value="LexA/Signal peptidase"/>
    <property type="match status" value="1"/>
</dbReference>
<dbReference type="RefSeq" id="WP_103563835.1">
    <property type="nucleotide sequence ID" value="NZ_MTBP01000002.1"/>
</dbReference>
<dbReference type="InterPro" id="IPR019756">
    <property type="entry name" value="Pept_S26A_signal_pept_1_Ser-AS"/>
</dbReference>
<dbReference type="InterPro" id="IPR036286">
    <property type="entry name" value="LexA/Signal_pep-like_sf"/>
</dbReference>
<dbReference type="PROSITE" id="PS00501">
    <property type="entry name" value="SPASE_I_1"/>
    <property type="match status" value="1"/>
</dbReference>
<dbReference type="GO" id="GO:0004252">
    <property type="term" value="F:serine-type endopeptidase activity"/>
    <property type="evidence" value="ECO:0007669"/>
    <property type="project" value="UniProtKB-EC"/>
</dbReference>
<evidence type="ECO:0000256" key="1">
    <source>
        <dbReference type="ARBA" id="ARBA00004308"/>
    </source>
</evidence>
<evidence type="ECO:0000313" key="6">
    <source>
        <dbReference type="EMBL" id="POM24739.1"/>
    </source>
</evidence>
<gene>
    <name evidence="6" type="primary">lexA_1</name>
    <name evidence="6" type="ORF">BTM25_33740</name>
</gene>
<dbReference type="PANTHER" id="PTHR12383:SF16">
    <property type="entry name" value="MITOCHONDRIAL INNER MEMBRANE PROTEASE SUBUNIT 1"/>
    <property type="match status" value="1"/>
</dbReference>
<dbReference type="GO" id="GO:0016020">
    <property type="term" value="C:membrane"/>
    <property type="evidence" value="ECO:0007669"/>
    <property type="project" value="InterPro"/>
</dbReference>
<dbReference type="InterPro" id="IPR052064">
    <property type="entry name" value="Mito_IMP1_subunit"/>
</dbReference>
<evidence type="ECO:0000256" key="4">
    <source>
        <dbReference type="ARBA" id="ARBA00023136"/>
    </source>
</evidence>
<keyword evidence="4" id="KW-0472">Membrane</keyword>
<evidence type="ECO:0000256" key="3">
    <source>
        <dbReference type="ARBA" id="ARBA00022801"/>
    </source>
</evidence>
<comment type="subcellular location">
    <subcellularLocation>
        <location evidence="1">Endomembrane system</location>
    </subcellularLocation>
</comment>
<dbReference type="PANTHER" id="PTHR12383">
    <property type="entry name" value="PROTEASE FAMILY S26 MITOCHONDRIAL INNER MEMBRANE PROTEASE-RELATED"/>
    <property type="match status" value="1"/>
</dbReference>
<organism evidence="6 7">
    <name type="scientific">Actinomadura rubteroloni</name>
    <dbReference type="NCBI Taxonomy" id="1926885"/>
    <lineage>
        <taxon>Bacteria</taxon>
        <taxon>Bacillati</taxon>
        <taxon>Actinomycetota</taxon>
        <taxon>Actinomycetes</taxon>
        <taxon>Streptosporangiales</taxon>
        <taxon>Thermomonosporaceae</taxon>
        <taxon>Actinomadura</taxon>
    </lineage>
</organism>
<dbReference type="InterPro" id="IPR019533">
    <property type="entry name" value="Peptidase_S26"/>
</dbReference>
<dbReference type="Gene3D" id="2.10.109.10">
    <property type="entry name" value="Umud Fragment, subunit A"/>
    <property type="match status" value="1"/>
</dbReference>
<evidence type="ECO:0000313" key="7">
    <source>
        <dbReference type="Proteomes" id="UP000242367"/>
    </source>
</evidence>
<keyword evidence="3 6" id="KW-0378">Hydrolase</keyword>